<reference evidence="2" key="1">
    <citation type="submission" date="2012-04" db="EMBL/GenBank/DDBJ databases">
        <title>Finished genome of Dactylococcopsis salina PCC 8305.</title>
        <authorList>
            <consortium name="US DOE Joint Genome Institute"/>
            <person name="Gugger M."/>
            <person name="Coursin T."/>
            <person name="Rippka R."/>
            <person name="Tandeau De Marsac N."/>
            <person name="Huntemann M."/>
            <person name="Wei C.-L."/>
            <person name="Han J."/>
            <person name="Detter J.C."/>
            <person name="Han C."/>
            <person name="Tapia R."/>
            <person name="Daligault H."/>
            <person name="Chen A."/>
            <person name="Krypides N."/>
            <person name="Mavromatis K."/>
            <person name="Markowitz V."/>
            <person name="Szeto E."/>
            <person name="Ivanova N."/>
            <person name="Ovchinnikova G."/>
            <person name="Pagani I."/>
            <person name="Pati A."/>
            <person name="Goodwin L."/>
            <person name="Peters L."/>
            <person name="Pitluck S."/>
            <person name="Woyke T."/>
            <person name="Kerfeld C."/>
        </authorList>
    </citation>
    <scope>NUCLEOTIDE SEQUENCE [LARGE SCALE GENOMIC DNA]</scope>
    <source>
        <strain evidence="2">PCC 8305</strain>
    </source>
</reference>
<dbReference type="AlphaFoldDB" id="K9YTI7"/>
<keyword evidence="1" id="KW-0732">Signal</keyword>
<dbReference type="KEGG" id="dsl:Dacsa_1562"/>
<evidence type="ECO:0000256" key="1">
    <source>
        <dbReference type="SAM" id="SignalP"/>
    </source>
</evidence>
<dbReference type="InterPro" id="IPR021256">
    <property type="entry name" value="DUF2808"/>
</dbReference>
<protein>
    <recommendedName>
        <fullName evidence="4">DUF2808 domain-containing protein</fullName>
    </recommendedName>
</protein>
<evidence type="ECO:0008006" key="4">
    <source>
        <dbReference type="Google" id="ProtNLM"/>
    </source>
</evidence>
<dbReference type="Proteomes" id="UP000010482">
    <property type="component" value="Chromosome"/>
</dbReference>
<dbReference type="RefSeq" id="WP_015229239.1">
    <property type="nucleotide sequence ID" value="NC_019780.1"/>
</dbReference>
<organism evidence="2 3">
    <name type="scientific">Dactylococcopsis salina (strain PCC 8305)</name>
    <name type="common">Myxobactron salinum</name>
    <dbReference type="NCBI Taxonomy" id="13035"/>
    <lineage>
        <taxon>Bacteria</taxon>
        <taxon>Bacillati</taxon>
        <taxon>Cyanobacteriota</taxon>
        <taxon>Cyanophyceae</taxon>
        <taxon>Nodosilineales</taxon>
        <taxon>Cymatolegaceae</taxon>
        <taxon>Dactylococcopsis</taxon>
    </lineage>
</organism>
<evidence type="ECO:0000313" key="3">
    <source>
        <dbReference type="Proteomes" id="UP000010482"/>
    </source>
</evidence>
<gene>
    <name evidence="2" type="ORF">Dacsa_1562</name>
</gene>
<keyword evidence="3" id="KW-1185">Reference proteome</keyword>
<feature type="signal peptide" evidence="1">
    <location>
        <begin position="1"/>
        <end position="25"/>
    </location>
</feature>
<name>K9YTI7_DACS8</name>
<evidence type="ECO:0000313" key="2">
    <source>
        <dbReference type="EMBL" id="AFZ50241.1"/>
    </source>
</evidence>
<dbReference type="STRING" id="13035.Dacsa_1562"/>
<dbReference type="EMBL" id="CP003944">
    <property type="protein sequence ID" value="AFZ50241.1"/>
    <property type="molecule type" value="Genomic_DNA"/>
</dbReference>
<accession>K9YTI7</accession>
<dbReference type="PATRIC" id="fig|13035.3.peg.1761"/>
<dbReference type="eggNOG" id="ENOG502ZC3W">
    <property type="taxonomic scope" value="Bacteria"/>
</dbReference>
<proteinExistence type="predicted"/>
<sequence>MKKLLSSIMLAGGLLTVVPALEVFAQSGGNSGITIFSGVEQENLLDYRLDFGGESGRWDRYRLRIPSKKLPFGASQFYVTYPDYYKGRFDTDRIEVRIDGEPQPLSDVTWNQEEGLISMDLEEPIEPDTKVELVFSNVKNPRPGGTFYFNAQVDVPNDVAIRRYVGTWIIDID</sequence>
<dbReference type="HOGENOM" id="CLU_133074_0_0_3"/>
<dbReference type="Pfam" id="PF10989">
    <property type="entry name" value="DUF2808"/>
    <property type="match status" value="1"/>
</dbReference>
<feature type="chain" id="PRO_5003938891" description="DUF2808 domain-containing protein" evidence="1">
    <location>
        <begin position="26"/>
        <end position="173"/>
    </location>
</feature>